<evidence type="ECO:0000313" key="2">
    <source>
        <dbReference type="EMBL" id="KAJ7695032.1"/>
    </source>
</evidence>
<dbReference type="EMBL" id="JARKIE010000039">
    <property type="protein sequence ID" value="KAJ7695032.1"/>
    <property type="molecule type" value="Genomic_DNA"/>
</dbReference>
<accession>A0AAD7DPD3</accession>
<dbReference type="AlphaFoldDB" id="A0AAD7DPD3"/>
<keyword evidence="3" id="KW-1185">Reference proteome</keyword>
<feature type="signal peptide" evidence="1">
    <location>
        <begin position="1"/>
        <end position="23"/>
    </location>
</feature>
<evidence type="ECO:0000256" key="1">
    <source>
        <dbReference type="SAM" id="SignalP"/>
    </source>
</evidence>
<keyword evidence="1" id="KW-0732">Signal</keyword>
<organism evidence="2 3">
    <name type="scientific">Mycena rosella</name>
    <name type="common">Pink bonnet</name>
    <name type="synonym">Agaricus rosellus</name>
    <dbReference type="NCBI Taxonomy" id="1033263"/>
    <lineage>
        <taxon>Eukaryota</taxon>
        <taxon>Fungi</taxon>
        <taxon>Dikarya</taxon>
        <taxon>Basidiomycota</taxon>
        <taxon>Agaricomycotina</taxon>
        <taxon>Agaricomycetes</taxon>
        <taxon>Agaricomycetidae</taxon>
        <taxon>Agaricales</taxon>
        <taxon>Marasmiineae</taxon>
        <taxon>Mycenaceae</taxon>
        <taxon>Mycena</taxon>
    </lineage>
</organism>
<proteinExistence type="predicted"/>
<dbReference type="Proteomes" id="UP001221757">
    <property type="component" value="Unassembled WGS sequence"/>
</dbReference>
<evidence type="ECO:0000313" key="3">
    <source>
        <dbReference type="Proteomes" id="UP001221757"/>
    </source>
</evidence>
<sequence>MILSGAIIYFLALLNMLPSPVLEAESRFQNLWAVKKPTNCALTPFFEPFFRVSESTSFLLSQRLADVPQFSINTHRYHTTHQFRDEYVMHCTVGFKCHSYITVQ</sequence>
<protein>
    <recommendedName>
        <fullName evidence="4">Secreted protein</fullName>
    </recommendedName>
</protein>
<name>A0AAD7DPD3_MYCRO</name>
<feature type="chain" id="PRO_5041931186" description="Secreted protein" evidence="1">
    <location>
        <begin position="24"/>
        <end position="104"/>
    </location>
</feature>
<reference evidence="2" key="1">
    <citation type="submission" date="2023-03" db="EMBL/GenBank/DDBJ databases">
        <title>Massive genome expansion in bonnet fungi (Mycena s.s.) driven by repeated elements and novel gene families across ecological guilds.</title>
        <authorList>
            <consortium name="Lawrence Berkeley National Laboratory"/>
            <person name="Harder C.B."/>
            <person name="Miyauchi S."/>
            <person name="Viragh M."/>
            <person name="Kuo A."/>
            <person name="Thoen E."/>
            <person name="Andreopoulos B."/>
            <person name="Lu D."/>
            <person name="Skrede I."/>
            <person name="Drula E."/>
            <person name="Henrissat B."/>
            <person name="Morin E."/>
            <person name="Kohler A."/>
            <person name="Barry K."/>
            <person name="LaButti K."/>
            <person name="Morin E."/>
            <person name="Salamov A."/>
            <person name="Lipzen A."/>
            <person name="Mereny Z."/>
            <person name="Hegedus B."/>
            <person name="Baldrian P."/>
            <person name="Stursova M."/>
            <person name="Weitz H."/>
            <person name="Taylor A."/>
            <person name="Grigoriev I.V."/>
            <person name="Nagy L.G."/>
            <person name="Martin F."/>
            <person name="Kauserud H."/>
        </authorList>
    </citation>
    <scope>NUCLEOTIDE SEQUENCE</scope>
    <source>
        <strain evidence="2">CBHHK067</strain>
    </source>
</reference>
<comment type="caution">
    <text evidence="2">The sequence shown here is derived from an EMBL/GenBank/DDBJ whole genome shotgun (WGS) entry which is preliminary data.</text>
</comment>
<gene>
    <name evidence="2" type="ORF">B0H17DRAFT_439546</name>
</gene>
<evidence type="ECO:0008006" key="4">
    <source>
        <dbReference type="Google" id="ProtNLM"/>
    </source>
</evidence>